<evidence type="ECO:0000256" key="6">
    <source>
        <dbReference type="ARBA" id="ARBA00022918"/>
    </source>
</evidence>
<dbReference type="SUPFAM" id="SSF56672">
    <property type="entry name" value="DNA/RNA polymerases"/>
    <property type="match status" value="2"/>
</dbReference>
<dbReference type="PANTHER" id="PTHR37984">
    <property type="entry name" value="PROTEIN CBG26694"/>
    <property type="match status" value="1"/>
</dbReference>
<evidence type="ECO:0000256" key="5">
    <source>
        <dbReference type="ARBA" id="ARBA00022801"/>
    </source>
</evidence>
<dbReference type="CDD" id="cd09274">
    <property type="entry name" value="RNase_HI_RT_Ty3"/>
    <property type="match status" value="1"/>
</dbReference>
<dbReference type="InterPro" id="IPR041577">
    <property type="entry name" value="RT_RNaseH_2"/>
</dbReference>
<protein>
    <submittedName>
        <fullName evidence="10">Reverse transcriptase domain-containing protein</fullName>
    </submittedName>
</protein>
<dbReference type="AlphaFoldDB" id="A0A699KYT9"/>
<sequence>MYDGDLEKMLKRCEDTKLALNWEKSHFMVKEGIVFGHKISKKGIEVDKAKIEVISKLPHPTTVKGIRSFLGHAGFYRRFIKDFLKISRPMTHLLEKNSPFIFSNECIQAFRTLKDKLTKASILIAPNWDQPFELMCDASDYAVGVVLGQRIKKHFRSIHYASKTMNQAKTNYTTTEKEMLAVVYAFKKFRSYLIMNKSIVYTDHSALNDYAVGAVLGQRIEKHFRPIHYASKTMNLAEANYTTTEKEMLAVVYAFEKFRSYHIMNKSIFYTDHSALKYLFAKKDAKARLLRWILLLQEFDFKVIDTRGAENYAADHLSRLENPYENIFDPKEINETFPLEYINKVAHKDPSTPWFADLANYHAGNFIIKGMTSQ</sequence>
<organism evidence="10">
    <name type="scientific">Tanacetum cinerariifolium</name>
    <name type="common">Dalmatian daisy</name>
    <name type="synonym">Chrysanthemum cinerariifolium</name>
    <dbReference type="NCBI Taxonomy" id="118510"/>
    <lineage>
        <taxon>Eukaryota</taxon>
        <taxon>Viridiplantae</taxon>
        <taxon>Streptophyta</taxon>
        <taxon>Embryophyta</taxon>
        <taxon>Tracheophyta</taxon>
        <taxon>Spermatophyta</taxon>
        <taxon>Magnoliopsida</taxon>
        <taxon>eudicotyledons</taxon>
        <taxon>Gunneridae</taxon>
        <taxon>Pentapetalae</taxon>
        <taxon>asterids</taxon>
        <taxon>campanulids</taxon>
        <taxon>Asterales</taxon>
        <taxon>Asteraceae</taxon>
        <taxon>Asteroideae</taxon>
        <taxon>Anthemideae</taxon>
        <taxon>Anthemidinae</taxon>
        <taxon>Tanacetum</taxon>
    </lineage>
</organism>
<evidence type="ECO:0000256" key="2">
    <source>
        <dbReference type="ARBA" id="ARBA00022695"/>
    </source>
</evidence>
<keyword evidence="3" id="KW-0540">Nuclease</keyword>
<evidence type="ECO:0000259" key="9">
    <source>
        <dbReference type="Pfam" id="PF17919"/>
    </source>
</evidence>
<feature type="domain" description="Reverse transcriptase RNase H-like" evidence="8">
    <location>
        <begin position="209"/>
        <end position="299"/>
    </location>
</feature>
<evidence type="ECO:0000256" key="4">
    <source>
        <dbReference type="ARBA" id="ARBA00022759"/>
    </source>
</evidence>
<gene>
    <name evidence="10" type="ORF">Tci_683420</name>
</gene>
<reference evidence="10" key="1">
    <citation type="journal article" date="2019" name="Sci. Rep.">
        <title>Draft genome of Tanacetum cinerariifolium, the natural source of mosquito coil.</title>
        <authorList>
            <person name="Yamashiro T."/>
            <person name="Shiraishi A."/>
            <person name="Satake H."/>
            <person name="Nakayama K."/>
        </authorList>
    </citation>
    <scope>NUCLEOTIDE SEQUENCE</scope>
</reference>
<evidence type="ECO:0000256" key="3">
    <source>
        <dbReference type="ARBA" id="ARBA00022722"/>
    </source>
</evidence>
<dbReference type="GO" id="GO:0003964">
    <property type="term" value="F:RNA-directed DNA polymerase activity"/>
    <property type="evidence" value="ECO:0007669"/>
    <property type="project" value="UniProtKB-KW"/>
</dbReference>
<evidence type="ECO:0000256" key="7">
    <source>
        <dbReference type="ARBA" id="ARBA00023268"/>
    </source>
</evidence>
<evidence type="ECO:0000313" key="10">
    <source>
        <dbReference type="EMBL" id="GFB11449.1"/>
    </source>
</evidence>
<dbReference type="Gene3D" id="3.10.20.370">
    <property type="match status" value="1"/>
</dbReference>
<dbReference type="GO" id="GO:0004519">
    <property type="term" value="F:endonuclease activity"/>
    <property type="evidence" value="ECO:0007669"/>
    <property type="project" value="UniProtKB-KW"/>
</dbReference>
<dbReference type="FunFam" id="3.30.70.270:FF:000020">
    <property type="entry name" value="Transposon Tf2-6 polyprotein-like Protein"/>
    <property type="match status" value="1"/>
</dbReference>
<evidence type="ECO:0000259" key="8">
    <source>
        <dbReference type="Pfam" id="PF17917"/>
    </source>
</evidence>
<dbReference type="Pfam" id="PF17919">
    <property type="entry name" value="RT_RNaseH_2"/>
    <property type="match status" value="1"/>
</dbReference>
<keyword evidence="7" id="KW-0511">Multifunctional enzyme</keyword>
<dbReference type="InterPro" id="IPR050951">
    <property type="entry name" value="Retrovirus_Pol_polyprotein"/>
</dbReference>
<dbReference type="InterPro" id="IPR041373">
    <property type="entry name" value="RT_RNaseH"/>
</dbReference>
<keyword evidence="6 10" id="KW-0695">RNA-directed DNA polymerase</keyword>
<dbReference type="PANTHER" id="PTHR37984:SF5">
    <property type="entry name" value="PROTEIN NYNRIN-LIKE"/>
    <property type="match status" value="1"/>
</dbReference>
<dbReference type="Pfam" id="PF17917">
    <property type="entry name" value="RT_RNaseH"/>
    <property type="match status" value="1"/>
</dbReference>
<dbReference type="InterPro" id="IPR043502">
    <property type="entry name" value="DNA/RNA_pol_sf"/>
</dbReference>
<dbReference type="FunFam" id="3.10.20.370:FF:000001">
    <property type="entry name" value="Retrovirus-related Pol polyprotein from transposon 17.6-like protein"/>
    <property type="match status" value="1"/>
</dbReference>
<accession>A0A699KYT9</accession>
<evidence type="ECO:0000256" key="1">
    <source>
        <dbReference type="ARBA" id="ARBA00022679"/>
    </source>
</evidence>
<comment type="caution">
    <text evidence="10">The sequence shown here is derived from an EMBL/GenBank/DDBJ whole genome shotgun (WGS) entry which is preliminary data.</text>
</comment>
<dbReference type="EMBL" id="BKCJ010555092">
    <property type="protein sequence ID" value="GFB11449.1"/>
    <property type="molecule type" value="Genomic_DNA"/>
</dbReference>
<feature type="domain" description="Reverse transcriptase/retrotransposon-derived protein RNase H-like" evidence="9">
    <location>
        <begin position="103"/>
        <end position="198"/>
    </location>
</feature>
<name>A0A699KYT9_TANCI</name>
<keyword evidence="5" id="KW-0378">Hydrolase</keyword>
<keyword evidence="4" id="KW-0255">Endonuclease</keyword>
<keyword evidence="1" id="KW-0808">Transferase</keyword>
<dbReference type="Gene3D" id="3.30.70.270">
    <property type="match status" value="2"/>
</dbReference>
<keyword evidence="2" id="KW-0548">Nucleotidyltransferase</keyword>
<proteinExistence type="predicted"/>
<dbReference type="GO" id="GO:0016787">
    <property type="term" value="F:hydrolase activity"/>
    <property type="evidence" value="ECO:0007669"/>
    <property type="project" value="UniProtKB-KW"/>
</dbReference>
<dbReference type="InterPro" id="IPR043128">
    <property type="entry name" value="Rev_trsase/Diguanyl_cyclase"/>
</dbReference>